<comment type="similarity">
    <text evidence="1">Belongs to the transglycosylase Slt family.</text>
</comment>
<name>A0A1S2VN50_9BACT</name>
<dbReference type="PANTHER" id="PTHR37423:SF2">
    <property type="entry name" value="MEMBRANE-BOUND LYTIC MUREIN TRANSGLYCOSYLASE C"/>
    <property type="match status" value="1"/>
</dbReference>
<accession>A0A1S2VN50</accession>
<dbReference type="AlphaFoldDB" id="A0A1S2VN50"/>
<gene>
    <name evidence="3" type="ORF">BLX24_05035</name>
</gene>
<evidence type="ECO:0000256" key="1">
    <source>
        <dbReference type="ARBA" id="ARBA00007734"/>
    </source>
</evidence>
<proteinExistence type="inferred from homology"/>
<evidence type="ECO:0000313" key="3">
    <source>
        <dbReference type="EMBL" id="OIN60201.1"/>
    </source>
</evidence>
<dbReference type="EMBL" id="MORL01000002">
    <property type="protein sequence ID" value="OIN60201.1"/>
    <property type="molecule type" value="Genomic_DNA"/>
</dbReference>
<protein>
    <submittedName>
        <fullName evidence="3">Lytic transglycosylase</fullName>
    </submittedName>
</protein>
<dbReference type="InterPro" id="IPR008258">
    <property type="entry name" value="Transglycosylase_SLT_dom_1"/>
</dbReference>
<evidence type="ECO:0000313" key="4">
    <source>
        <dbReference type="Proteomes" id="UP000181790"/>
    </source>
</evidence>
<sequence length="352" mass="40412">MAITKSVAMPAMIKADTNQVLVGHHGLNSPSLMNVDTLHRVFPVFFCGEEVPVGQPGVSRRWMTTLQSFSKQEECLYDLRKRSAVFFPIIDPILEEYGIPRDFRYLPLAESELVNDCVSPKGASGYWQLMPGTARALGLKVSRNVDERYNLQKATVAVCKYLLDLHRELGSWTLVAAAYNSGLTHVQKRISSQQHKNYYRLRLHRETNQYLFRVLAYKELLSNPNQYRLLLSQRTINFLTRPLPRWLAAATLDKKSRDEAMDAEKRQEADLFSSRTWGPRVNTALWGEPSAVERWLASALGGDDDDSDLAASKSSLPIKKLLGLVVLRFRRPRFLRWRRGLTLRPVHQWEWV</sequence>
<feature type="domain" description="Transglycosylase SLT" evidence="2">
    <location>
        <begin position="103"/>
        <end position="199"/>
    </location>
</feature>
<comment type="caution">
    <text evidence="3">The sequence shown here is derived from an EMBL/GenBank/DDBJ whole genome shotgun (WGS) entry which is preliminary data.</text>
</comment>
<dbReference type="InterPro" id="IPR023346">
    <property type="entry name" value="Lysozyme-like_dom_sf"/>
</dbReference>
<dbReference type="Pfam" id="PF01464">
    <property type="entry name" value="SLT"/>
    <property type="match status" value="1"/>
</dbReference>
<dbReference type="Gene3D" id="1.10.530.10">
    <property type="match status" value="1"/>
</dbReference>
<dbReference type="CDD" id="cd16894">
    <property type="entry name" value="MltD-like"/>
    <property type="match status" value="1"/>
</dbReference>
<organism evidence="3 4">
    <name type="scientific">Arsenicibacter rosenii</name>
    <dbReference type="NCBI Taxonomy" id="1750698"/>
    <lineage>
        <taxon>Bacteria</taxon>
        <taxon>Pseudomonadati</taxon>
        <taxon>Bacteroidota</taxon>
        <taxon>Cytophagia</taxon>
        <taxon>Cytophagales</taxon>
        <taxon>Spirosomataceae</taxon>
        <taxon>Arsenicibacter</taxon>
    </lineage>
</organism>
<dbReference type="PANTHER" id="PTHR37423">
    <property type="entry name" value="SOLUBLE LYTIC MUREIN TRANSGLYCOSYLASE-RELATED"/>
    <property type="match status" value="1"/>
</dbReference>
<reference evidence="3 4" key="1">
    <citation type="submission" date="2016-10" db="EMBL/GenBank/DDBJ databases">
        <title>Arsenicibacter rosenii gen. nov., sp. nov., an efficient arsenic-methylating bacterium isolated from an arsenic-contaminated paddy soil.</title>
        <authorList>
            <person name="Huang K."/>
        </authorList>
    </citation>
    <scope>NUCLEOTIDE SEQUENCE [LARGE SCALE GENOMIC DNA]</scope>
    <source>
        <strain evidence="3 4">SM-1</strain>
    </source>
</reference>
<dbReference type="SUPFAM" id="SSF53955">
    <property type="entry name" value="Lysozyme-like"/>
    <property type="match status" value="1"/>
</dbReference>
<keyword evidence="4" id="KW-1185">Reference proteome</keyword>
<evidence type="ECO:0000259" key="2">
    <source>
        <dbReference type="Pfam" id="PF01464"/>
    </source>
</evidence>
<dbReference type="Proteomes" id="UP000181790">
    <property type="component" value="Unassembled WGS sequence"/>
</dbReference>
<dbReference type="OrthoDB" id="9815002at2"/>